<gene>
    <name evidence="1" type="ORF">ALGA_1614</name>
</gene>
<dbReference type="InterPro" id="IPR053842">
    <property type="entry name" value="NikA-like"/>
</dbReference>
<keyword evidence="2" id="KW-1185">Reference proteome</keyword>
<dbReference type="Pfam" id="PF21983">
    <property type="entry name" value="NikA-like"/>
    <property type="match status" value="1"/>
</dbReference>
<dbReference type="AlphaFoldDB" id="A0A1Y1CI70"/>
<dbReference type="EMBL" id="AP018042">
    <property type="protein sequence ID" value="BAX79990.1"/>
    <property type="molecule type" value="Genomic_DNA"/>
</dbReference>
<accession>A0A1Y1CI70</accession>
<protein>
    <submittedName>
        <fullName evidence="1">Mobilization protein</fullName>
    </submittedName>
</protein>
<evidence type="ECO:0000313" key="1">
    <source>
        <dbReference type="EMBL" id="BAX79990.1"/>
    </source>
</evidence>
<reference evidence="2" key="2">
    <citation type="journal article" date="2020" name="Antonie Van Leeuwenhoek">
        <title>Labilibaculum antarcticum sp. nov., a novel facultative anaerobic, psychrotorelant bacterium isolated from marine sediment of Antarctica.</title>
        <authorList>
            <person name="Watanabe M."/>
            <person name="Kojima H."/>
            <person name="Fukui M."/>
        </authorList>
    </citation>
    <scope>NUCLEOTIDE SEQUENCE [LARGE SCALE GENOMIC DNA]</scope>
    <source>
        <strain evidence="2">SPP2</strain>
    </source>
</reference>
<evidence type="ECO:0000313" key="2">
    <source>
        <dbReference type="Proteomes" id="UP000218267"/>
    </source>
</evidence>
<sequence length="113" mass="13056">MANFNKGGRPRKSTAQKKRYKVDVKMATEEYYVLKSKAQKANLTISEYMRQCIAGSSVRERITPEVQIYIRKLCGMANNLNQIARKANAQGYTNVRKEYIHLADQIDQLIDRL</sequence>
<name>A0A1Y1CI70_9BACT</name>
<reference evidence="1 2" key="1">
    <citation type="journal article" date="2018" name="Mar. Genomics">
        <title>Complete genome sequence of Marinifilaceae bacterium strain SPP2, isolated from the Antarctic marine sediment.</title>
        <authorList>
            <person name="Watanabe M."/>
            <person name="Kojima H."/>
            <person name="Fukui M."/>
        </authorList>
    </citation>
    <scope>NUCLEOTIDE SEQUENCE [LARGE SCALE GENOMIC DNA]</scope>
    <source>
        <strain evidence="1 2">SPP2</strain>
    </source>
</reference>
<dbReference type="KEGG" id="mbas:ALGA_1614"/>
<dbReference type="RefSeq" id="WP_173803999.1">
    <property type="nucleotide sequence ID" value="NZ_AP018042.1"/>
</dbReference>
<organism evidence="1 2">
    <name type="scientific">Labilibaculum antarcticum</name>
    <dbReference type="NCBI Taxonomy" id="1717717"/>
    <lineage>
        <taxon>Bacteria</taxon>
        <taxon>Pseudomonadati</taxon>
        <taxon>Bacteroidota</taxon>
        <taxon>Bacteroidia</taxon>
        <taxon>Marinilabiliales</taxon>
        <taxon>Marinifilaceae</taxon>
        <taxon>Labilibaculum</taxon>
    </lineage>
</organism>
<dbReference type="Proteomes" id="UP000218267">
    <property type="component" value="Chromosome"/>
</dbReference>
<proteinExistence type="predicted"/>